<comment type="caution">
    <text evidence="2">The sequence shown here is derived from an EMBL/GenBank/DDBJ whole genome shotgun (WGS) entry which is preliminary data.</text>
</comment>
<dbReference type="EMBL" id="PXXK01000010">
    <property type="protein sequence ID" value="RFN55124.1"/>
    <property type="molecule type" value="Genomic_DNA"/>
</dbReference>
<name>A0A395N4R9_9HYPO</name>
<keyword evidence="1" id="KW-0175">Coiled coil</keyword>
<accession>A0A395N4R9</accession>
<evidence type="ECO:0000313" key="2">
    <source>
        <dbReference type="EMBL" id="RFN55124.1"/>
    </source>
</evidence>
<keyword evidence="3" id="KW-1185">Reference proteome</keyword>
<protein>
    <submittedName>
        <fullName evidence="2">Uncharacterized protein</fullName>
    </submittedName>
</protein>
<dbReference type="Proteomes" id="UP000265631">
    <property type="component" value="Unassembled WGS sequence"/>
</dbReference>
<gene>
    <name evidence="2" type="ORF">FIE12Z_636</name>
</gene>
<feature type="coiled-coil region" evidence="1">
    <location>
        <begin position="14"/>
        <end position="48"/>
    </location>
</feature>
<sequence length="169" mass="18950">MSSTEHLHDEGAGSNSENAKMSDLKRQIEVLRAENERLTSEIQSLRSGTAPTAIIAKIVKRFNLTTGDRQLDDNEIQGLCRTLSSAQSLSILVRFVDGHGMRDSDLAYCIDAIVRGDKFPVAFFWKHGMNCKAHKDARDDCVCIMRRENSWIIASGGRQCWEWQTMGSS</sequence>
<evidence type="ECO:0000313" key="3">
    <source>
        <dbReference type="Proteomes" id="UP000265631"/>
    </source>
</evidence>
<proteinExistence type="predicted"/>
<evidence type="ECO:0000256" key="1">
    <source>
        <dbReference type="SAM" id="Coils"/>
    </source>
</evidence>
<dbReference type="AlphaFoldDB" id="A0A395N4R9"/>
<organism evidence="2 3">
    <name type="scientific">Fusarium flagelliforme</name>
    <dbReference type="NCBI Taxonomy" id="2675880"/>
    <lineage>
        <taxon>Eukaryota</taxon>
        <taxon>Fungi</taxon>
        <taxon>Dikarya</taxon>
        <taxon>Ascomycota</taxon>
        <taxon>Pezizomycotina</taxon>
        <taxon>Sordariomycetes</taxon>
        <taxon>Hypocreomycetidae</taxon>
        <taxon>Hypocreales</taxon>
        <taxon>Nectriaceae</taxon>
        <taxon>Fusarium</taxon>
        <taxon>Fusarium incarnatum-equiseti species complex</taxon>
    </lineage>
</organism>
<reference evidence="2 3" key="1">
    <citation type="journal article" date="2018" name="PLoS Pathog.">
        <title>Evolution of structural diversity of trichothecenes, a family of toxins produced by plant pathogenic and entomopathogenic fungi.</title>
        <authorList>
            <person name="Proctor R.H."/>
            <person name="McCormick S.P."/>
            <person name="Kim H.S."/>
            <person name="Cardoza R.E."/>
            <person name="Stanley A.M."/>
            <person name="Lindo L."/>
            <person name="Kelly A."/>
            <person name="Brown D.W."/>
            <person name="Lee T."/>
            <person name="Vaughan M.M."/>
            <person name="Alexander N.J."/>
            <person name="Busman M."/>
            <person name="Gutierrez S."/>
        </authorList>
    </citation>
    <scope>NUCLEOTIDE SEQUENCE [LARGE SCALE GENOMIC DNA]</scope>
    <source>
        <strain evidence="2 3">NRRL 13405</strain>
    </source>
</reference>